<comment type="caution">
    <text evidence="1">The sequence shown here is derived from an EMBL/GenBank/DDBJ whole genome shotgun (WGS) entry which is preliminary data.</text>
</comment>
<dbReference type="AlphaFoldDB" id="A0A5J4X4Q7"/>
<dbReference type="Proteomes" id="UP000324800">
    <property type="component" value="Unassembled WGS sequence"/>
</dbReference>
<reference evidence="1 2" key="1">
    <citation type="submission" date="2019-03" db="EMBL/GenBank/DDBJ databases">
        <title>Single cell metagenomics reveals metabolic interactions within the superorganism composed of flagellate Streblomastix strix and complex community of Bacteroidetes bacteria on its surface.</title>
        <authorList>
            <person name="Treitli S.C."/>
            <person name="Kolisko M."/>
            <person name="Husnik F."/>
            <person name="Keeling P."/>
            <person name="Hampl V."/>
        </authorList>
    </citation>
    <scope>NUCLEOTIDE SEQUENCE [LARGE SCALE GENOMIC DNA]</scope>
    <source>
        <strain evidence="1">ST1C</strain>
    </source>
</reference>
<gene>
    <name evidence="1" type="ORF">EZS28_002180</name>
</gene>
<organism evidence="1 2">
    <name type="scientific">Streblomastix strix</name>
    <dbReference type="NCBI Taxonomy" id="222440"/>
    <lineage>
        <taxon>Eukaryota</taxon>
        <taxon>Metamonada</taxon>
        <taxon>Preaxostyla</taxon>
        <taxon>Oxymonadida</taxon>
        <taxon>Streblomastigidae</taxon>
        <taxon>Streblomastix</taxon>
    </lineage>
</organism>
<accession>A0A5J4X4Q7</accession>
<sequence>MEDISLRVSRPTSYTSIVAVDGAIDILRLIAQLEQADTNLHIPVLKQILDFVLNEPGSQELVLQHKLIQALSSTILHLIGVRESDQDKTILAYAATEPLIVMIHTNDE</sequence>
<protein>
    <submittedName>
        <fullName evidence="1">Uncharacterized protein</fullName>
    </submittedName>
</protein>
<evidence type="ECO:0000313" key="1">
    <source>
        <dbReference type="EMBL" id="KAA6402287.1"/>
    </source>
</evidence>
<name>A0A5J4X4Q7_9EUKA</name>
<evidence type="ECO:0000313" key="2">
    <source>
        <dbReference type="Proteomes" id="UP000324800"/>
    </source>
</evidence>
<proteinExistence type="predicted"/>
<dbReference type="EMBL" id="SNRW01000258">
    <property type="protein sequence ID" value="KAA6402287.1"/>
    <property type="molecule type" value="Genomic_DNA"/>
</dbReference>